<evidence type="ECO:0000256" key="4">
    <source>
        <dbReference type="RuleBase" id="RU003719"/>
    </source>
</evidence>
<evidence type="ECO:0000313" key="7">
    <source>
        <dbReference type="EMBL" id="KAG0649153.1"/>
    </source>
</evidence>
<dbReference type="PROSITE" id="PS00670">
    <property type="entry name" value="D_2_HYDROXYACID_DH_2"/>
    <property type="match status" value="1"/>
</dbReference>
<dbReference type="PANTHER" id="PTHR10996:SF269">
    <property type="entry name" value="HYPOTHETICAL D-ISOMER SPECIFIC 2-HYDROXYACID DEHYDROGENASE (EUROFUNG)"/>
    <property type="match status" value="1"/>
</dbReference>
<dbReference type="PANTHER" id="PTHR10996">
    <property type="entry name" value="2-HYDROXYACID DEHYDROGENASE-RELATED"/>
    <property type="match status" value="1"/>
</dbReference>
<keyword evidence="2 4" id="KW-0560">Oxidoreductase</keyword>
<dbReference type="GO" id="GO:0005829">
    <property type="term" value="C:cytosol"/>
    <property type="evidence" value="ECO:0007669"/>
    <property type="project" value="TreeGrafter"/>
</dbReference>
<comment type="caution">
    <text evidence="7">The sequence shown here is derived from an EMBL/GenBank/DDBJ whole genome shotgun (WGS) entry which is preliminary data.</text>
</comment>
<keyword evidence="3" id="KW-0520">NAD</keyword>
<feature type="domain" description="D-isomer specific 2-hydroxyacid dehydrogenase catalytic" evidence="5">
    <location>
        <begin position="76"/>
        <end position="333"/>
    </location>
</feature>
<dbReference type="InterPro" id="IPR029753">
    <property type="entry name" value="D-isomer_DH_CS"/>
</dbReference>
<dbReference type="InterPro" id="IPR006139">
    <property type="entry name" value="D-isomer_2_OHA_DH_cat_dom"/>
</dbReference>
<evidence type="ECO:0000259" key="5">
    <source>
        <dbReference type="Pfam" id="PF00389"/>
    </source>
</evidence>
<keyword evidence="8" id="KW-1185">Reference proteome</keyword>
<dbReference type="FunFam" id="3.40.50.720:FF:000203">
    <property type="entry name" value="D-3-phosphoglycerate dehydrogenase (SerA)"/>
    <property type="match status" value="1"/>
</dbReference>
<dbReference type="EMBL" id="VNKQ01000008">
    <property type="protein sequence ID" value="KAG0649153.1"/>
    <property type="molecule type" value="Genomic_DNA"/>
</dbReference>
<name>A0A9P7AX12_9HELO</name>
<reference evidence="7" key="1">
    <citation type="submission" date="2019-07" db="EMBL/GenBank/DDBJ databases">
        <title>Hyphodiscus hymeniophilus genome sequencing and assembly.</title>
        <authorList>
            <person name="Kramer G."/>
            <person name="Nodwell J."/>
        </authorList>
    </citation>
    <scope>NUCLEOTIDE SEQUENCE</scope>
    <source>
        <strain evidence="7">ATCC 34498</strain>
    </source>
</reference>
<dbReference type="AlphaFoldDB" id="A0A9P7AX12"/>
<dbReference type="Pfam" id="PF02826">
    <property type="entry name" value="2-Hacid_dh_C"/>
    <property type="match status" value="1"/>
</dbReference>
<organism evidence="7 8">
    <name type="scientific">Hyphodiscus hymeniophilus</name>
    <dbReference type="NCBI Taxonomy" id="353542"/>
    <lineage>
        <taxon>Eukaryota</taxon>
        <taxon>Fungi</taxon>
        <taxon>Dikarya</taxon>
        <taxon>Ascomycota</taxon>
        <taxon>Pezizomycotina</taxon>
        <taxon>Leotiomycetes</taxon>
        <taxon>Helotiales</taxon>
        <taxon>Hyphodiscaceae</taxon>
        <taxon>Hyphodiscus</taxon>
    </lineage>
</organism>
<evidence type="ECO:0000256" key="1">
    <source>
        <dbReference type="ARBA" id="ARBA00005854"/>
    </source>
</evidence>
<proteinExistence type="inferred from homology"/>
<dbReference type="Proteomes" id="UP000785200">
    <property type="component" value="Unassembled WGS sequence"/>
</dbReference>
<evidence type="ECO:0000313" key="8">
    <source>
        <dbReference type="Proteomes" id="UP000785200"/>
    </source>
</evidence>
<dbReference type="SUPFAM" id="SSF51735">
    <property type="entry name" value="NAD(P)-binding Rossmann-fold domains"/>
    <property type="match status" value="1"/>
</dbReference>
<evidence type="ECO:0000259" key="6">
    <source>
        <dbReference type="Pfam" id="PF02826"/>
    </source>
</evidence>
<feature type="domain" description="D-isomer specific 2-hydroxyacid dehydrogenase NAD-binding" evidence="6">
    <location>
        <begin position="126"/>
        <end position="301"/>
    </location>
</feature>
<comment type="similarity">
    <text evidence="1 4">Belongs to the D-isomer specific 2-hydroxyacid dehydrogenase family.</text>
</comment>
<protein>
    <submittedName>
        <fullName evidence="7">2-hydroxyacid dehydrogenase</fullName>
    </submittedName>
</protein>
<dbReference type="InterPro" id="IPR006140">
    <property type="entry name" value="D-isomer_DH_NAD-bd"/>
</dbReference>
<dbReference type="GO" id="GO:0051287">
    <property type="term" value="F:NAD binding"/>
    <property type="evidence" value="ECO:0007669"/>
    <property type="project" value="InterPro"/>
</dbReference>
<dbReference type="OrthoDB" id="9991913at2759"/>
<dbReference type="GO" id="GO:0030267">
    <property type="term" value="F:glyoxylate reductase (NADPH) activity"/>
    <property type="evidence" value="ECO:0007669"/>
    <property type="project" value="TreeGrafter"/>
</dbReference>
<dbReference type="GO" id="GO:0016618">
    <property type="term" value="F:hydroxypyruvate reductase [NAD(P)H] activity"/>
    <property type="evidence" value="ECO:0007669"/>
    <property type="project" value="TreeGrafter"/>
</dbReference>
<gene>
    <name evidence="7" type="ORF">D0Z07_4545</name>
</gene>
<dbReference type="SUPFAM" id="SSF52283">
    <property type="entry name" value="Formate/glycerate dehydrogenase catalytic domain-like"/>
    <property type="match status" value="1"/>
</dbReference>
<sequence length="339" mass="37064">MLKPARAKPRVLALMPPTAVGNAFLDDFRKEFVLDVLLAVNHAEAVPALKVAIADSGPYQAFMVLMGTAPFEPFDYLESLLPDLKIIVSASAGYNEFPVDWMTRNEVWFCNTRNAIAEPTADMAIFLILAVVRDMTRSEKSARAGLWRNDHVPCTDPTGLTLGIIGLGAIGKHLAKKAAAFNFKVQYHNRTRLSSADEALYNATYCPTLENLLQTSDVISVNCPLNATTTNLISHKEFAKMKHGAFLVNTARGAIVNEAALIEALESGRVCRAGLDVFEAEPSINKYFVESDKCIIQPHLGGLTTRARRDGEIECFENIKALFNTGRPVAPVNEVAVAK</sequence>
<dbReference type="Pfam" id="PF00389">
    <property type="entry name" value="2-Hacid_dh"/>
    <property type="match status" value="1"/>
</dbReference>
<dbReference type="PROSITE" id="PS00065">
    <property type="entry name" value="D_2_HYDROXYACID_DH_1"/>
    <property type="match status" value="1"/>
</dbReference>
<dbReference type="PROSITE" id="PS00671">
    <property type="entry name" value="D_2_HYDROXYACID_DH_3"/>
    <property type="match status" value="1"/>
</dbReference>
<accession>A0A9P7AX12</accession>
<dbReference type="CDD" id="cd12168">
    <property type="entry name" value="Mand_dh_like"/>
    <property type="match status" value="1"/>
</dbReference>
<evidence type="ECO:0000256" key="2">
    <source>
        <dbReference type="ARBA" id="ARBA00023002"/>
    </source>
</evidence>
<dbReference type="InterPro" id="IPR036291">
    <property type="entry name" value="NAD(P)-bd_dom_sf"/>
</dbReference>
<evidence type="ECO:0000256" key="3">
    <source>
        <dbReference type="ARBA" id="ARBA00023027"/>
    </source>
</evidence>
<dbReference type="InterPro" id="IPR050223">
    <property type="entry name" value="D-isomer_2-hydroxyacid_DH"/>
</dbReference>
<dbReference type="InterPro" id="IPR029752">
    <property type="entry name" value="D-isomer_DH_CS1"/>
</dbReference>
<dbReference type="Gene3D" id="3.40.50.720">
    <property type="entry name" value="NAD(P)-binding Rossmann-like Domain"/>
    <property type="match status" value="2"/>
</dbReference>